<evidence type="ECO:0000313" key="2">
    <source>
        <dbReference type="Proteomes" id="UP000664914"/>
    </source>
</evidence>
<evidence type="ECO:0000313" key="1">
    <source>
        <dbReference type="EMBL" id="QTH21971.1"/>
    </source>
</evidence>
<protein>
    <submittedName>
        <fullName evidence="1">Uncharacterized protein</fullName>
    </submittedName>
</protein>
<name>A0A975D482_9SPHN</name>
<proteinExistence type="predicted"/>
<reference evidence="1" key="2">
    <citation type="submission" date="2021-04" db="EMBL/GenBank/DDBJ databases">
        <title>Isolation and genomic analysis of the ibuprofen-degrading bacterium Sphingomonas strain MPO218.</title>
        <authorList>
            <person name="Aulestia M."/>
            <person name="Flores A."/>
            <person name="Mangas E.L."/>
            <person name="Perez-Pulido A.J."/>
            <person name="Santero E."/>
            <person name="Camacho E.M."/>
        </authorList>
    </citation>
    <scope>NUCLEOTIDE SEQUENCE</scope>
    <source>
        <strain evidence="1">MPO218</strain>
    </source>
</reference>
<dbReference type="AlphaFoldDB" id="A0A975D482"/>
<reference evidence="1" key="1">
    <citation type="submission" date="2020-07" db="EMBL/GenBank/DDBJ databases">
        <authorList>
            <person name="Camacho E."/>
        </authorList>
    </citation>
    <scope>NUCLEOTIDE SEQUENCE</scope>
    <source>
        <strain evidence="1">MPO218</strain>
    </source>
</reference>
<organism evidence="1 2">
    <name type="scientific">Rhizorhabdus wittichii</name>
    <dbReference type="NCBI Taxonomy" id="160791"/>
    <lineage>
        <taxon>Bacteria</taxon>
        <taxon>Pseudomonadati</taxon>
        <taxon>Pseudomonadota</taxon>
        <taxon>Alphaproteobacteria</taxon>
        <taxon>Sphingomonadales</taxon>
        <taxon>Sphingomonadaceae</taxon>
        <taxon>Rhizorhabdus</taxon>
    </lineage>
</organism>
<dbReference type="RefSeq" id="WP_208632994.1">
    <property type="nucleotide sequence ID" value="NZ_CP059319.1"/>
</dbReference>
<sequence>MTEQCNRCRFWLVDPDYSDGEPTYGRCRFAPPVLVQPMLAILMPKPAYGDQVDPDISTMTLHDASQHPVTEDDDWCGSFQPTVQPTSAIQEQLARWTAAYQDLDALDLDASEEDRARLWAIVDDAAERITETPAGSLRDVAAKLRVNLIHTISGTNDHNIVAGLVPGDRLSDVADLGERGIFAAIIELERGL</sequence>
<dbReference type="EMBL" id="CP059319">
    <property type="protein sequence ID" value="QTH21971.1"/>
    <property type="molecule type" value="Genomic_DNA"/>
</dbReference>
<gene>
    <name evidence="1" type="ORF">HRJ34_00055</name>
</gene>
<dbReference type="Proteomes" id="UP000664914">
    <property type="component" value="Chromosome"/>
</dbReference>
<accession>A0A975D482</accession>